<sequence length="70" mass="8072">FVYGWHFEQRKKIGEGERFQLGAVGAFSLTVISLVSIVICNKALISSLGFNFGRLSRARYLFFFFFKKNI</sequence>
<dbReference type="EMBL" id="JXTC01001131">
    <property type="protein sequence ID" value="PON32347.1"/>
    <property type="molecule type" value="Genomic_DNA"/>
</dbReference>
<evidence type="ECO:0000313" key="2">
    <source>
        <dbReference type="EMBL" id="PON32347.1"/>
    </source>
</evidence>
<proteinExistence type="predicted"/>
<dbReference type="STRING" id="63057.A0A2P5A724"/>
<feature type="transmembrane region" description="Helical" evidence="1">
    <location>
        <begin position="21"/>
        <end position="45"/>
    </location>
</feature>
<organism evidence="2 3">
    <name type="scientific">Trema orientale</name>
    <name type="common">Charcoal tree</name>
    <name type="synonym">Celtis orientalis</name>
    <dbReference type="NCBI Taxonomy" id="63057"/>
    <lineage>
        <taxon>Eukaryota</taxon>
        <taxon>Viridiplantae</taxon>
        <taxon>Streptophyta</taxon>
        <taxon>Embryophyta</taxon>
        <taxon>Tracheophyta</taxon>
        <taxon>Spermatophyta</taxon>
        <taxon>Magnoliopsida</taxon>
        <taxon>eudicotyledons</taxon>
        <taxon>Gunneridae</taxon>
        <taxon>Pentapetalae</taxon>
        <taxon>rosids</taxon>
        <taxon>fabids</taxon>
        <taxon>Rosales</taxon>
        <taxon>Cannabaceae</taxon>
        <taxon>Trema</taxon>
    </lineage>
</organism>
<evidence type="ECO:0000256" key="1">
    <source>
        <dbReference type="SAM" id="Phobius"/>
    </source>
</evidence>
<reference evidence="3" key="1">
    <citation type="submission" date="2016-06" db="EMBL/GenBank/DDBJ databases">
        <title>Parallel loss of symbiosis genes in relatives of nitrogen-fixing non-legume Parasponia.</title>
        <authorList>
            <person name="Van Velzen R."/>
            <person name="Holmer R."/>
            <person name="Bu F."/>
            <person name="Rutten L."/>
            <person name="Van Zeijl A."/>
            <person name="Liu W."/>
            <person name="Santuari L."/>
            <person name="Cao Q."/>
            <person name="Sharma T."/>
            <person name="Shen D."/>
            <person name="Roswanjaya Y."/>
            <person name="Wardhani T."/>
            <person name="Kalhor M.S."/>
            <person name="Jansen J."/>
            <person name="Van den Hoogen J."/>
            <person name="Gungor B."/>
            <person name="Hartog M."/>
            <person name="Hontelez J."/>
            <person name="Verver J."/>
            <person name="Yang W.-C."/>
            <person name="Schijlen E."/>
            <person name="Repin R."/>
            <person name="Schilthuizen M."/>
            <person name="Schranz E."/>
            <person name="Heidstra R."/>
            <person name="Miyata K."/>
            <person name="Fedorova E."/>
            <person name="Kohlen W."/>
            <person name="Bisseling T."/>
            <person name="Smit S."/>
            <person name="Geurts R."/>
        </authorList>
    </citation>
    <scope>NUCLEOTIDE SEQUENCE [LARGE SCALE GENOMIC DNA]</scope>
    <source>
        <strain evidence="3">cv. RG33-2</strain>
    </source>
</reference>
<dbReference type="InParanoid" id="A0A2P5A724"/>
<dbReference type="Proteomes" id="UP000237000">
    <property type="component" value="Unassembled WGS sequence"/>
</dbReference>
<keyword evidence="3" id="KW-1185">Reference proteome</keyword>
<feature type="non-terminal residue" evidence="2">
    <location>
        <position position="1"/>
    </location>
</feature>
<keyword evidence="1" id="KW-1133">Transmembrane helix</keyword>
<keyword evidence="1" id="KW-0472">Membrane</keyword>
<dbReference type="OrthoDB" id="5547497at2759"/>
<accession>A0A2P5A724</accession>
<name>A0A2P5A724_TREOI</name>
<comment type="caution">
    <text evidence="2">The sequence shown here is derived from an EMBL/GenBank/DDBJ whole genome shotgun (WGS) entry which is preliminary data.</text>
</comment>
<gene>
    <name evidence="2" type="ORF">TorRG33x02_356500</name>
</gene>
<evidence type="ECO:0000313" key="3">
    <source>
        <dbReference type="Proteomes" id="UP000237000"/>
    </source>
</evidence>
<dbReference type="AlphaFoldDB" id="A0A2P5A724"/>
<keyword evidence="1" id="KW-0812">Transmembrane</keyword>
<protein>
    <submittedName>
        <fullName evidence="2">Uncharacterized protein</fullName>
    </submittedName>
</protein>